<keyword evidence="1" id="KW-0560">Oxidoreductase</keyword>
<organism evidence="5 6">
    <name type="scientific">Candidatus Reidiella endopervernicosa</name>
    <dbReference type="NCBI Taxonomy" id="2738883"/>
    <lineage>
        <taxon>Bacteria</taxon>
        <taxon>Pseudomonadati</taxon>
        <taxon>Pseudomonadota</taxon>
        <taxon>Gammaproteobacteria</taxon>
        <taxon>Candidatus Reidiella</taxon>
    </lineage>
</organism>
<keyword evidence="6" id="KW-1185">Reference proteome</keyword>
<protein>
    <submittedName>
        <fullName evidence="5">Proline dehydrogenase family protein</fullName>
    </submittedName>
</protein>
<proteinExistence type="predicted"/>
<sequence length="424" mass="48151">MNQRSGTHPSHQSTSPITSASEQQIQALGTELLSALRETAASRSVAEQWMERLLTGLMENERFRVQALRFVDLLPALSDDLDLVHHLREYFTKDDLALLGLGRWDLPSSDEGITSRLIAKAVRISMLSMARRFMGGSDAGEVFKSARKLRQRGMNFSIDLLGEETVSEVEAVEYQQAYLALIGQLKGRVDKWDEVSLLDRSNRRYSPRQSLSLKVSSLYSQLTCLDPEGGIEALSERLRPILLKARRNGAFVTIDMEQYESKEITLGVFRELLMEPELRDWADVGIAIQSYLRDAEQTIHELIEWARERGAPVTVRLVRGAYWDYETVVASQQHWSVPVWGTKWQTDRCFERCVQLLMQHHPTIETAIATHNVRSITVAMVAAEEQGSCRRIMSFRCSMGWRNRCRGCWLNAATVYGSISHLGS</sequence>
<feature type="domain" description="Proline dehydrogenase" evidence="3">
    <location>
        <begin position="144"/>
        <end position="399"/>
    </location>
</feature>
<feature type="region of interest" description="Disordered" evidence="2">
    <location>
        <begin position="1"/>
        <end position="21"/>
    </location>
</feature>
<dbReference type="GO" id="GO:0071949">
    <property type="term" value="F:FAD binding"/>
    <property type="evidence" value="ECO:0007669"/>
    <property type="project" value="TreeGrafter"/>
</dbReference>
<reference evidence="5 6" key="1">
    <citation type="submission" date="2020-05" db="EMBL/GenBank/DDBJ databases">
        <title>Horizontal transmission and recombination maintain forever young bacterial symbiont genomes.</title>
        <authorList>
            <person name="Russell S.L."/>
            <person name="Pepper-Tunick E."/>
            <person name="Svedberg J."/>
            <person name="Byrne A."/>
            <person name="Ruelas Castillo J."/>
            <person name="Vollmers C."/>
            <person name="Beinart R.A."/>
            <person name="Corbett-Detig R."/>
        </authorList>
    </citation>
    <scope>NUCLEOTIDE SEQUENCE [LARGE SCALE GENOMIC DNA]</scope>
    <source>
        <strain evidence="5">Santa_Monica_outfall</strain>
    </source>
</reference>
<dbReference type="InterPro" id="IPR041514">
    <property type="entry name" value="PutA_N"/>
</dbReference>
<dbReference type="KEGG" id="rev:HUE57_11785"/>
<dbReference type="Proteomes" id="UP000509658">
    <property type="component" value="Chromosome"/>
</dbReference>
<dbReference type="PANTHER" id="PTHR13914:SF0">
    <property type="entry name" value="PROLINE DEHYDROGENASE 1, MITOCHONDRIAL"/>
    <property type="match status" value="1"/>
</dbReference>
<dbReference type="EMBL" id="CP054491">
    <property type="protein sequence ID" value="QKQ26881.1"/>
    <property type="molecule type" value="Genomic_DNA"/>
</dbReference>
<accession>A0A6N0HX61</accession>
<dbReference type="SUPFAM" id="SSF51730">
    <property type="entry name" value="FAD-linked oxidoreductase"/>
    <property type="match status" value="1"/>
</dbReference>
<dbReference type="Pfam" id="PF18083">
    <property type="entry name" value="PutA_N"/>
    <property type="match status" value="1"/>
</dbReference>
<dbReference type="PANTHER" id="PTHR13914">
    <property type="entry name" value="PROLINE OXIDASE"/>
    <property type="match status" value="1"/>
</dbReference>
<dbReference type="AlphaFoldDB" id="A0A6N0HX61"/>
<evidence type="ECO:0000313" key="6">
    <source>
        <dbReference type="Proteomes" id="UP000509658"/>
    </source>
</evidence>
<dbReference type="InterPro" id="IPR002872">
    <property type="entry name" value="Proline_DH_dom"/>
</dbReference>
<evidence type="ECO:0000259" key="4">
    <source>
        <dbReference type="Pfam" id="PF18083"/>
    </source>
</evidence>
<feature type="domain" description="Proline utilization A N-terminal" evidence="4">
    <location>
        <begin position="22"/>
        <end position="133"/>
    </location>
</feature>
<dbReference type="GO" id="GO:0004657">
    <property type="term" value="F:proline dehydrogenase activity"/>
    <property type="evidence" value="ECO:0007669"/>
    <property type="project" value="InterPro"/>
</dbReference>
<name>A0A6N0HX61_9GAMM</name>
<dbReference type="InterPro" id="IPR029041">
    <property type="entry name" value="FAD-linked_oxidoreductase-like"/>
</dbReference>
<evidence type="ECO:0000256" key="2">
    <source>
        <dbReference type="SAM" id="MobiDB-lite"/>
    </source>
</evidence>
<evidence type="ECO:0000256" key="1">
    <source>
        <dbReference type="ARBA" id="ARBA00023002"/>
    </source>
</evidence>
<evidence type="ECO:0000259" key="3">
    <source>
        <dbReference type="Pfam" id="PF01619"/>
    </source>
</evidence>
<evidence type="ECO:0000313" key="5">
    <source>
        <dbReference type="EMBL" id="QKQ26881.1"/>
    </source>
</evidence>
<dbReference type="InterPro" id="IPR015659">
    <property type="entry name" value="Proline_oxidase"/>
</dbReference>
<gene>
    <name evidence="5" type="ORF">HUE57_11785</name>
</gene>
<dbReference type="Gene3D" id="3.20.20.220">
    <property type="match status" value="1"/>
</dbReference>
<dbReference type="Pfam" id="PF01619">
    <property type="entry name" value="Pro_dh"/>
    <property type="match status" value="1"/>
</dbReference>
<dbReference type="GO" id="GO:0010133">
    <property type="term" value="P:L-proline catabolic process to L-glutamate"/>
    <property type="evidence" value="ECO:0007669"/>
    <property type="project" value="TreeGrafter"/>
</dbReference>